<evidence type="ECO:0000313" key="1">
    <source>
        <dbReference type="EMBL" id="MBO8451261.1"/>
    </source>
</evidence>
<reference evidence="1" key="2">
    <citation type="journal article" date="2021" name="PeerJ">
        <title>Extensive microbial diversity within the chicken gut microbiome revealed by metagenomics and culture.</title>
        <authorList>
            <person name="Gilroy R."/>
            <person name="Ravi A."/>
            <person name="Getino M."/>
            <person name="Pursley I."/>
            <person name="Horton D.L."/>
            <person name="Alikhan N.F."/>
            <person name="Baker D."/>
            <person name="Gharbi K."/>
            <person name="Hall N."/>
            <person name="Watson M."/>
            <person name="Adriaenssens E.M."/>
            <person name="Foster-Nyarko E."/>
            <person name="Jarju S."/>
            <person name="Secka A."/>
            <person name="Antonio M."/>
            <person name="Oren A."/>
            <person name="Chaudhuri R.R."/>
            <person name="La Ragione R."/>
            <person name="Hildebrand F."/>
            <person name="Pallen M.J."/>
        </authorList>
    </citation>
    <scope>NUCLEOTIDE SEQUENCE</scope>
    <source>
        <strain evidence="1">B1-20833</strain>
    </source>
</reference>
<proteinExistence type="predicted"/>
<dbReference type="Proteomes" id="UP000823661">
    <property type="component" value="Unassembled WGS sequence"/>
</dbReference>
<protein>
    <submittedName>
        <fullName evidence="1">Uncharacterized protein</fullName>
    </submittedName>
</protein>
<sequence>MIFLECIGSRASLSAGQGIFIYRGFLFCTLAMNEEQYRILSADLKRAATRIPLHWGRIQNNGYDNELKIHCNIFDIMSLDELEKNISDFDAGRQTYYRRRWFLLRCAGCDEYLFCKNPNVIHNPDPFDKKWDIMINGHIRLDIKGTVIPKAFRNEYRKVIDNPEEIIRFYYENQSQGIRYDMQDRLFIVHHSAADEGRELLLRCAWEKK</sequence>
<comment type="caution">
    <text evidence="1">The sequence shown here is derived from an EMBL/GenBank/DDBJ whole genome shotgun (WGS) entry which is preliminary data.</text>
</comment>
<dbReference type="AlphaFoldDB" id="A0A9D9HH37"/>
<dbReference type="EMBL" id="JADIMI010000002">
    <property type="protein sequence ID" value="MBO8451261.1"/>
    <property type="molecule type" value="Genomic_DNA"/>
</dbReference>
<organism evidence="1 2">
    <name type="scientific">Candidatus Cryptobacteroides intestinavium</name>
    <dbReference type="NCBI Taxonomy" id="2840766"/>
    <lineage>
        <taxon>Bacteria</taxon>
        <taxon>Pseudomonadati</taxon>
        <taxon>Bacteroidota</taxon>
        <taxon>Bacteroidia</taxon>
        <taxon>Bacteroidales</taxon>
        <taxon>Candidatus Cryptobacteroides</taxon>
    </lineage>
</organism>
<accession>A0A9D9HH37</accession>
<reference evidence="1" key="1">
    <citation type="submission" date="2020-10" db="EMBL/GenBank/DDBJ databases">
        <authorList>
            <person name="Gilroy R."/>
        </authorList>
    </citation>
    <scope>NUCLEOTIDE SEQUENCE</scope>
    <source>
        <strain evidence="1">B1-20833</strain>
    </source>
</reference>
<evidence type="ECO:0000313" key="2">
    <source>
        <dbReference type="Proteomes" id="UP000823661"/>
    </source>
</evidence>
<gene>
    <name evidence="1" type="ORF">IAC06_00045</name>
</gene>
<name>A0A9D9HH37_9BACT</name>